<accession>A0A8J3H121</accession>
<dbReference type="Pfam" id="PF02771">
    <property type="entry name" value="Acyl-CoA_dh_N"/>
    <property type="match status" value="1"/>
</dbReference>
<keyword evidence="4 6" id="KW-0274">FAD</keyword>
<dbReference type="Pfam" id="PF00441">
    <property type="entry name" value="Acyl-CoA_dh_1"/>
    <property type="match status" value="1"/>
</dbReference>
<dbReference type="PANTHER" id="PTHR43292">
    <property type="entry name" value="ACYL-COA DEHYDROGENASE"/>
    <property type="match status" value="1"/>
</dbReference>
<name>A0A8J3H121_9RHOB</name>
<dbReference type="GO" id="GO:0016627">
    <property type="term" value="F:oxidoreductase activity, acting on the CH-CH group of donors"/>
    <property type="evidence" value="ECO:0007669"/>
    <property type="project" value="InterPro"/>
</dbReference>
<dbReference type="FunFam" id="2.40.110.10:FF:000002">
    <property type="entry name" value="Acyl-CoA dehydrogenase fadE12"/>
    <property type="match status" value="1"/>
</dbReference>
<dbReference type="GO" id="GO:0005886">
    <property type="term" value="C:plasma membrane"/>
    <property type="evidence" value="ECO:0007669"/>
    <property type="project" value="TreeGrafter"/>
</dbReference>
<dbReference type="InterPro" id="IPR009075">
    <property type="entry name" value="AcylCo_DH/oxidase_C"/>
</dbReference>
<dbReference type="InterPro" id="IPR037069">
    <property type="entry name" value="AcylCoA_DH/ox_N_sf"/>
</dbReference>
<dbReference type="Pfam" id="PF02770">
    <property type="entry name" value="Acyl-CoA_dh_M"/>
    <property type="match status" value="1"/>
</dbReference>
<dbReference type="GO" id="GO:0050660">
    <property type="term" value="F:flavin adenine dinucleotide binding"/>
    <property type="evidence" value="ECO:0007669"/>
    <property type="project" value="InterPro"/>
</dbReference>
<dbReference type="SUPFAM" id="SSF56645">
    <property type="entry name" value="Acyl-CoA dehydrogenase NM domain-like"/>
    <property type="match status" value="1"/>
</dbReference>
<reference evidence="10" key="1">
    <citation type="journal article" date="2014" name="Int. J. Syst. Evol. Microbiol.">
        <title>Complete genome sequence of Corynebacterium casei LMG S-19264T (=DSM 44701T), isolated from a smear-ripened cheese.</title>
        <authorList>
            <consortium name="US DOE Joint Genome Institute (JGI-PGF)"/>
            <person name="Walter F."/>
            <person name="Albersmeier A."/>
            <person name="Kalinowski J."/>
            <person name="Ruckert C."/>
        </authorList>
    </citation>
    <scope>NUCLEOTIDE SEQUENCE</scope>
    <source>
        <strain evidence="10">KCTC 42650</strain>
    </source>
</reference>
<evidence type="ECO:0000259" key="8">
    <source>
        <dbReference type="Pfam" id="PF02770"/>
    </source>
</evidence>
<evidence type="ECO:0000256" key="1">
    <source>
        <dbReference type="ARBA" id="ARBA00001974"/>
    </source>
</evidence>
<dbReference type="InterPro" id="IPR052161">
    <property type="entry name" value="Mycobact_Acyl-CoA_DH"/>
</dbReference>
<dbReference type="Gene3D" id="1.10.540.10">
    <property type="entry name" value="Acyl-CoA dehydrogenase/oxidase, N-terminal domain"/>
    <property type="match status" value="1"/>
</dbReference>
<gene>
    <name evidence="10" type="ORF">GCM10017056_37340</name>
</gene>
<evidence type="ECO:0000256" key="6">
    <source>
        <dbReference type="RuleBase" id="RU362125"/>
    </source>
</evidence>
<evidence type="ECO:0000256" key="2">
    <source>
        <dbReference type="ARBA" id="ARBA00009347"/>
    </source>
</evidence>
<keyword evidence="11" id="KW-1185">Reference proteome</keyword>
<protein>
    <submittedName>
        <fullName evidence="10">Acyl-CoA dehydrogenase</fullName>
    </submittedName>
</protein>
<feature type="domain" description="Acyl-CoA dehydrogenase/oxidase N-terminal" evidence="9">
    <location>
        <begin position="6"/>
        <end position="123"/>
    </location>
</feature>
<dbReference type="Gene3D" id="2.40.110.10">
    <property type="entry name" value="Butyryl-CoA Dehydrogenase, subunit A, domain 2"/>
    <property type="match status" value="1"/>
</dbReference>
<evidence type="ECO:0000259" key="7">
    <source>
        <dbReference type="Pfam" id="PF00441"/>
    </source>
</evidence>
<evidence type="ECO:0000259" key="9">
    <source>
        <dbReference type="Pfam" id="PF02771"/>
    </source>
</evidence>
<proteinExistence type="inferred from homology"/>
<dbReference type="RefSeq" id="WP_189681632.1">
    <property type="nucleotide sequence ID" value="NZ_BNCJ01000013.1"/>
</dbReference>
<dbReference type="InterPro" id="IPR009100">
    <property type="entry name" value="AcylCoA_DH/oxidase_NM_dom_sf"/>
</dbReference>
<dbReference type="InterPro" id="IPR036250">
    <property type="entry name" value="AcylCo_DH-like_C"/>
</dbReference>
<feature type="domain" description="Acyl-CoA oxidase/dehydrogenase middle" evidence="8">
    <location>
        <begin position="127"/>
        <end position="204"/>
    </location>
</feature>
<dbReference type="Proteomes" id="UP000626220">
    <property type="component" value="Unassembled WGS sequence"/>
</dbReference>
<feature type="domain" description="Acyl-CoA dehydrogenase/oxidase C-terminal" evidence="7">
    <location>
        <begin position="233"/>
        <end position="393"/>
    </location>
</feature>
<dbReference type="AlphaFoldDB" id="A0A8J3H121"/>
<sequence length="399" mass="44565">MDLKLTAEHQRFRMEVRAFLQENLPEDLRQAARRQFHIAPEMMRRWQQILNGKGLAAPGWPVEAGGTGWSAIQRYIYDEEYCMADGPLPLQMGHGVQIIGPVLYTYGTAEQKARYLPRILSGEDFWAQGFSEPGAGSDLASLRTRAVRDGDDWVITGHKIWTSLAHHANMLFLLARTDPDVKPQKGISFFVFPIDTPGVTVRPIISIDRGHSLNETFYDEVRIPADSLIGEEGQGWTYAKFLLGHERFNIAEIARTKRRLQRLWQIAADMPCGEGTLAQDRSFCDKITALEIELASLEQLGLRVAWEMDEGISNMQSASILKLRGTRLIQSVTELSVEAMGYAGLAFHPAQDGSQLSPPAPESAQGKMEEMLFLRAATIYGGSSETQLNILANLIYAEV</sequence>
<dbReference type="InterPro" id="IPR046373">
    <property type="entry name" value="Acyl-CoA_Oxase/DH_mid-dom_sf"/>
</dbReference>
<dbReference type="PANTHER" id="PTHR43292:SF3">
    <property type="entry name" value="ACYL-COA DEHYDROGENASE FADE29"/>
    <property type="match status" value="1"/>
</dbReference>
<evidence type="ECO:0000256" key="3">
    <source>
        <dbReference type="ARBA" id="ARBA00022630"/>
    </source>
</evidence>
<dbReference type="Gene3D" id="1.20.140.10">
    <property type="entry name" value="Butyryl-CoA Dehydrogenase, subunit A, domain 3"/>
    <property type="match status" value="1"/>
</dbReference>
<dbReference type="EMBL" id="BNCJ01000013">
    <property type="protein sequence ID" value="GHF62507.1"/>
    <property type="molecule type" value="Genomic_DNA"/>
</dbReference>
<evidence type="ECO:0000313" key="10">
    <source>
        <dbReference type="EMBL" id="GHF62507.1"/>
    </source>
</evidence>
<comment type="similarity">
    <text evidence="2 6">Belongs to the acyl-CoA dehydrogenase family.</text>
</comment>
<evidence type="ECO:0000256" key="4">
    <source>
        <dbReference type="ARBA" id="ARBA00022827"/>
    </source>
</evidence>
<dbReference type="SUPFAM" id="SSF47203">
    <property type="entry name" value="Acyl-CoA dehydrogenase C-terminal domain-like"/>
    <property type="match status" value="1"/>
</dbReference>
<dbReference type="InterPro" id="IPR006091">
    <property type="entry name" value="Acyl-CoA_Oxase/DH_mid-dom"/>
</dbReference>
<dbReference type="InterPro" id="IPR013786">
    <property type="entry name" value="AcylCoA_DH/ox_N"/>
</dbReference>
<evidence type="ECO:0000313" key="11">
    <source>
        <dbReference type="Proteomes" id="UP000626220"/>
    </source>
</evidence>
<reference evidence="10" key="2">
    <citation type="submission" date="2020-09" db="EMBL/GenBank/DDBJ databases">
        <authorList>
            <person name="Sun Q."/>
            <person name="Kim S."/>
        </authorList>
    </citation>
    <scope>NUCLEOTIDE SEQUENCE</scope>
    <source>
        <strain evidence="10">KCTC 42650</strain>
    </source>
</reference>
<evidence type="ECO:0000256" key="5">
    <source>
        <dbReference type="ARBA" id="ARBA00023002"/>
    </source>
</evidence>
<keyword evidence="5 6" id="KW-0560">Oxidoreductase</keyword>
<keyword evidence="3 6" id="KW-0285">Flavoprotein</keyword>
<comment type="caution">
    <text evidence="10">The sequence shown here is derived from an EMBL/GenBank/DDBJ whole genome shotgun (WGS) entry which is preliminary data.</text>
</comment>
<comment type="cofactor">
    <cofactor evidence="1 6">
        <name>FAD</name>
        <dbReference type="ChEBI" id="CHEBI:57692"/>
    </cofactor>
</comment>
<organism evidence="10 11">
    <name type="scientific">Seohaeicola zhoushanensis</name>
    <dbReference type="NCBI Taxonomy" id="1569283"/>
    <lineage>
        <taxon>Bacteria</taxon>
        <taxon>Pseudomonadati</taxon>
        <taxon>Pseudomonadota</taxon>
        <taxon>Alphaproteobacteria</taxon>
        <taxon>Rhodobacterales</taxon>
        <taxon>Roseobacteraceae</taxon>
        <taxon>Seohaeicola</taxon>
    </lineage>
</organism>